<evidence type="ECO:0000313" key="3">
    <source>
        <dbReference type="Proteomes" id="UP000030746"/>
    </source>
</evidence>
<dbReference type="InterPro" id="IPR008979">
    <property type="entry name" value="Galactose-bd-like_sf"/>
</dbReference>
<dbReference type="PANTHER" id="PTHR45713">
    <property type="entry name" value="FTP DOMAIN-CONTAINING PROTEIN"/>
    <property type="match status" value="1"/>
</dbReference>
<dbReference type="OrthoDB" id="441660at2759"/>
<dbReference type="CTD" id="20239102"/>
<dbReference type="PANTHER" id="PTHR45713:SF6">
    <property type="entry name" value="F5_8 TYPE C DOMAIN-CONTAINING PROTEIN"/>
    <property type="match status" value="1"/>
</dbReference>
<dbReference type="InterPro" id="IPR051941">
    <property type="entry name" value="BG_Antigen-Binding_Lectin"/>
</dbReference>
<name>V3ZM12_LOTGI</name>
<dbReference type="SUPFAM" id="SSF49785">
    <property type="entry name" value="Galactose-binding domain-like"/>
    <property type="match status" value="1"/>
</dbReference>
<reference evidence="2 3" key="1">
    <citation type="journal article" date="2013" name="Nature">
        <title>Insights into bilaterian evolution from three spiralian genomes.</title>
        <authorList>
            <person name="Simakov O."/>
            <person name="Marletaz F."/>
            <person name="Cho S.J."/>
            <person name="Edsinger-Gonzales E."/>
            <person name="Havlak P."/>
            <person name="Hellsten U."/>
            <person name="Kuo D.H."/>
            <person name="Larsson T."/>
            <person name="Lv J."/>
            <person name="Arendt D."/>
            <person name="Savage R."/>
            <person name="Osoegawa K."/>
            <person name="de Jong P."/>
            <person name="Grimwood J."/>
            <person name="Chapman J.A."/>
            <person name="Shapiro H."/>
            <person name="Aerts A."/>
            <person name="Otillar R.P."/>
            <person name="Terry A.Y."/>
            <person name="Boore J.L."/>
            <person name="Grigoriev I.V."/>
            <person name="Lindberg D.R."/>
            <person name="Seaver E.C."/>
            <person name="Weisblat D.A."/>
            <person name="Putnam N.H."/>
            <person name="Rokhsar D.S."/>
        </authorList>
    </citation>
    <scope>NUCLEOTIDE SEQUENCE [LARGE SCALE GENOMIC DNA]</scope>
</reference>
<dbReference type="Gene3D" id="2.60.120.260">
    <property type="entry name" value="Galactose-binding domain-like"/>
    <property type="match status" value="1"/>
</dbReference>
<dbReference type="Proteomes" id="UP000030746">
    <property type="component" value="Unassembled WGS sequence"/>
</dbReference>
<dbReference type="KEGG" id="lgi:LOTGIDRAFT_162698"/>
<dbReference type="InterPro" id="IPR003609">
    <property type="entry name" value="Pan_app"/>
</dbReference>
<organism evidence="2 3">
    <name type="scientific">Lottia gigantea</name>
    <name type="common">Giant owl limpet</name>
    <dbReference type="NCBI Taxonomy" id="225164"/>
    <lineage>
        <taxon>Eukaryota</taxon>
        <taxon>Metazoa</taxon>
        <taxon>Spiralia</taxon>
        <taxon>Lophotrochozoa</taxon>
        <taxon>Mollusca</taxon>
        <taxon>Gastropoda</taxon>
        <taxon>Patellogastropoda</taxon>
        <taxon>Lottioidea</taxon>
        <taxon>Lottiidae</taxon>
        <taxon>Lottia</taxon>
    </lineage>
</organism>
<proteinExistence type="predicted"/>
<dbReference type="AlphaFoldDB" id="V3ZM12"/>
<dbReference type="Pfam" id="PF22633">
    <property type="entry name" value="F5_F8_type_C_2"/>
    <property type="match status" value="1"/>
</dbReference>
<protein>
    <recommendedName>
        <fullName evidence="1">Apple domain-containing protein</fullName>
    </recommendedName>
</protein>
<gene>
    <name evidence="2" type="ORF">LOTGIDRAFT_162698</name>
</gene>
<evidence type="ECO:0000259" key="1">
    <source>
        <dbReference type="PROSITE" id="PS50948"/>
    </source>
</evidence>
<dbReference type="PROSITE" id="PS50948">
    <property type="entry name" value="PAN"/>
    <property type="match status" value="1"/>
</dbReference>
<feature type="domain" description="Apple" evidence="1">
    <location>
        <begin position="32"/>
        <end position="114"/>
    </location>
</feature>
<evidence type="ECO:0000313" key="2">
    <source>
        <dbReference type="EMBL" id="ESO92388.1"/>
    </source>
</evidence>
<dbReference type="GeneID" id="20239102"/>
<dbReference type="HOGENOM" id="CLU_077235_0_0_1"/>
<accession>V3ZM12</accession>
<dbReference type="EMBL" id="KB202094">
    <property type="protein sequence ID" value="ESO92388.1"/>
    <property type="molecule type" value="Genomic_DNA"/>
</dbReference>
<keyword evidence="3" id="KW-1185">Reference proteome</keyword>
<dbReference type="RefSeq" id="XP_009056946.1">
    <property type="nucleotide sequence ID" value="XM_009058698.1"/>
</dbReference>
<sequence>MSYISVITWFSDNMKLISEVLCVFILSLVHLCSSNQSTGHYFKIYRRDKLIQKFYEQSVKRSKLDCALVCSSTTGCFAFGFNKIRKDCFLYDHFPADCENVSEDSGMLLFIPQEENKENVAMGKPTGMSTLKHNMPSCRAVDGDFTTFFHTHKVTFSWWCVDLLKYYDFTKITIYNRDDPNFEPDKIRNFEIGFQNEGSCNNATYLTATWCYKDDQQVQTIYHITECNMSPIQPFGSRFIFVKLQQVPTVPLHFREMIVSVS</sequence>